<evidence type="ECO:0000259" key="2">
    <source>
        <dbReference type="Pfam" id="PF04192"/>
    </source>
</evidence>
<accession>A0A183A3F0</accession>
<reference evidence="3 4" key="2">
    <citation type="submission" date="2018-11" db="EMBL/GenBank/DDBJ databases">
        <authorList>
            <consortium name="Pathogen Informatics"/>
        </authorList>
    </citation>
    <scope>NUCLEOTIDE SEQUENCE [LARGE SCALE GENOMIC DNA]</scope>
    <source>
        <strain evidence="3 4">Egypt</strain>
    </source>
</reference>
<evidence type="ECO:0000256" key="1">
    <source>
        <dbReference type="SAM" id="MobiDB-lite"/>
    </source>
</evidence>
<evidence type="ECO:0000313" key="3">
    <source>
        <dbReference type="EMBL" id="VDP39778.1"/>
    </source>
</evidence>
<dbReference type="GO" id="GO:0006364">
    <property type="term" value="P:rRNA processing"/>
    <property type="evidence" value="ECO:0007669"/>
    <property type="project" value="InterPro"/>
</dbReference>
<sequence length="150" mass="16185">MEVQSDTTDNNVQMADSVSNEDLVESRYTSPDQLADTLATLSGLPVSHLTNFLNLDTVMERNRRAIAVQSDSQNQTALPFFLPVAETEKGLAWVDQSAGDGQSIAGEGKPQQSGPRVAAQKRRLDEENLTAMEPVPGLGTRLIQASTNAE</sequence>
<protein>
    <submittedName>
        <fullName evidence="5">Utp21 domain-containing protein</fullName>
    </submittedName>
</protein>
<dbReference type="AlphaFoldDB" id="A0A183A3F0"/>
<feature type="region of interest" description="Disordered" evidence="1">
    <location>
        <begin position="95"/>
        <end position="150"/>
    </location>
</feature>
<dbReference type="Pfam" id="PF04192">
    <property type="entry name" value="Utp21"/>
    <property type="match status" value="1"/>
</dbReference>
<dbReference type="InterPro" id="IPR007319">
    <property type="entry name" value="WDR36/Utp21_C"/>
</dbReference>
<feature type="domain" description="WDR36/Utp21 C-terminal" evidence="2">
    <location>
        <begin position="32"/>
        <end position="95"/>
    </location>
</feature>
<feature type="region of interest" description="Disordered" evidence="1">
    <location>
        <begin position="1"/>
        <end position="29"/>
    </location>
</feature>
<feature type="compositionally biased region" description="Polar residues" evidence="1">
    <location>
        <begin position="1"/>
        <end position="20"/>
    </location>
</feature>
<gene>
    <name evidence="3" type="ORF">ECPE_LOCUS1485</name>
</gene>
<keyword evidence="4" id="KW-1185">Reference proteome</keyword>
<evidence type="ECO:0000313" key="4">
    <source>
        <dbReference type="Proteomes" id="UP000272942"/>
    </source>
</evidence>
<dbReference type="WBParaSite" id="ECPE_0000148501-mRNA-1">
    <property type="protein sequence ID" value="ECPE_0000148501-mRNA-1"/>
    <property type="gene ID" value="ECPE_0000148501"/>
</dbReference>
<reference evidence="5" key="1">
    <citation type="submission" date="2016-06" db="UniProtKB">
        <authorList>
            <consortium name="WormBaseParasite"/>
        </authorList>
    </citation>
    <scope>IDENTIFICATION</scope>
</reference>
<organism evidence="5">
    <name type="scientific">Echinostoma caproni</name>
    <dbReference type="NCBI Taxonomy" id="27848"/>
    <lineage>
        <taxon>Eukaryota</taxon>
        <taxon>Metazoa</taxon>
        <taxon>Spiralia</taxon>
        <taxon>Lophotrochozoa</taxon>
        <taxon>Platyhelminthes</taxon>
        <taxon>Trematoda</taxon>
        <taxon>Digenea</taxon>
        <taxon>Plagiorchiida</taxon>
        <taxon>Echinostomata</taxon>
        <taxon>Echinostomatoidea</taxon>
        <taxon>Echinostomatidae</taxon>
        <taxon>Echinostoma</taxon>
    </lineage>
</organism>
<evidence type="ECO:0000313" key="5">
    <source>
        <dbReference type="WBParaSite" id="ECPE_0000148501-mRNA-1"/>
    </source>
</evidence>
<dbReference type="OrthoDB" id="10250769at2759"/>
<proteinExistence type="predicted"/>
<dbReference type="Proteomes" id="UP000272942">
    <property type="component" value="Unassembled WGS sequence"/>
</dbReference>
<dbReference type="EMBL" id="UZAN01009817">
    <property type="protein sequence ID" value="VDP39778.1"/>
    <property type="molecule type" value="Genomic_DNA"/>
</dbReference>
<name>A0A183A3F0_9TREM</name>
<dbReference type="GO" id="GO:0032040">
    <property type="term" value="C:small-subunit processome"/>
    <property type="evidence" value="ECO:0007669"/>
    <property type="project" value="InterPro"/>
</dbReference>